<accession>A0A4C1VIX0</accession>
<dbReference type="OrthoDB" id="7466252at2759"/>
<evidence type="ECO:0000313" key="1">
    <source>
        <dbReference type="EMBL" id="GBP38342.1"/>
    </source>
</evidence>
<organism evidence="1 2">
    <name type="scientific">Eumeta variegata</name>
    <name type="common">Bagworm moth</name>
    <name type="synonym">Eumeta japonica</name>
    <dbReference type="NCBI Taxonomy" id="151549"/>
    <lineage>
        <taxon>Eukaryota</taxon>
        <taxon>Metazoa</taxon>
        <taxon>Ecdysozoa</taxon>
        <taxon>Arthropoda</taxon>
        <taxon>Hexapoda</taxon>
        <taxon>Insecta</taxon>
        <taxon>Pterygota</taxon>
        <taxon>Neoptera</taxon>
        <taxon>Endopterygota</taxon>
        <taxon>Lepidoptera</taxon>
        <taxon>Glossata</taxon>
        <taxon>Ditrysia</taxon>
        <taxon>Tineoidea</taxon>
        <taxon>Psychidae</taxon>
        <taxon>Oiketicinae</taxon>
        <taxon>Eumeta</taxon>
    </lineage>
</organism>
<protein>
    <submittedName>
        <fullName evidence="1">Uncharacterized protein</fullName>
    </submittedName>
</protein>
<dbReference type="EMBL" id="BGZK01000347">
    <property type="protein sequence ID" value="GBP38342.1"/>
    <property type="molecule type" value="Genomic_DNA"/>
</dbReference>
<comment type="caution">
    <text evidence="1">The sequence shown here is derived from an EMBL/GenBank/DDBJ whole genome shotgun (WGS) entry which is preliminary data.</text>
</comment>
<reference evidence="1 2" key="1">
    <citation type="journal article" date="2019" name="Commun. Biol.">
        <title>The bagworm genome reveals a unique fibroin gene that provides high tensile strength.</title>
        <authorList>
            <person name="Kono N."/>
            <person name="Nakamura H."/>
            <person name="Ohtoshi R."/>
            <person name="Tomita M."/>
            <person name="Numata K."/>
            <person name="Arakawa K."/>
        </authorList>
    </citation>
    <scope>NUCLEOTIDE SEQUENCE [LARGE SCALE GENOMIC DNA]</scope>
</reference>
<keyword evidence="2" id="KW-1185">Reference proteome</keyword>
<name>A0A4C1VIX0_EUMVA</name>
<dbReference type="Proteomes" id="UP000299102">
    <property type="component" value="Unassembled WGS sequence"/>
</dbReference>
<evidence type="ECO:0000313" key="2">
    <source>
        <dbReference type="Proteomes" id="UP000299102"/>
    </source>
</evidence>
<gene>
    <name evidence="1" type="ORF">EVAR_36294_1</name>
</gene>
<proteinExistence type="predicted"/>
<dbReference type="AlphaFoldDB" id="A0A4C1VIX0"/>
<sequence>MRTLIRVLDRQAATIEEYGVYTMLPSQQLAPITPWPPDNMLERMDELAHKGKGNGDEVAYSNTPVAIRAESVLSADSETQPYTRVQLVDSVNLKPLSRYRYEFGITSGHEGTPIARLRLT</sequence>